<sequence>MQEKRLQRRVGIEVPIRVCRPDSDVTIMARYQDLSWGGASFVTNDLTIQCDHRLIMRLPWTNGQFFAIEADVVRCEPLESGHQRVAVRFSRVGHQDDRRLAKLIELLSSTLHETAQATAPAMPLLELVLDDQDEVREKLSQVAEGYLFITACGTYRIGQSLLLLIEYTDDFPGLRLRARVKSQSIDDQGDGERPCLVTLELGFEHPLDELHKLAHLSMRYQRKRARFMGPYPGPSSYQ</sequence>
<dbReference type="RefSeq" id="WP_012969643.1">
    <property type="nucleotide sequence ID" value="NC_013851.1"/>
</dbReference>
<name>D3RN83_ALLVD</name>
<keyword evidence="3" id="KW-1185">Reference proteome</keyword>
<dbReference type="SUPFAM" id="SSF141371">
    <property type="entry name" value="PilZ domain-like"/>
    <property type="match status" value="1"/>
</dbReference>
<accession>D3RN83</accession>
<reference evidence="2 3" key="1">
    <citation type="journal article" date="2011" name="Stand. Genomic Sci.">
        <title>Complete genome sequence of Allochromatium vinosum DSM 180(T).</title>
        <authorList>
            <person name="Weissgerber T."/>
            <person name="Zigann R."/>
            <person name="Bruce D."/>
            <person name="Chang Y.J."/>
            <person name="Detter J.C."/>
            <person name="Han C."/>
            <person name="Hauser L."/>
            <person name="Jeffries C.D."/>
            <person name="Land M."/>
            <person name="Munk A.C."/>
            <person name="Tapia R."/>
            <person name="Dahl C."/>
        </authorList>
    </citation>
    <scope>NUCLEOTIDE SEQUENCE [LARGE SCALE GENOMIC DNA]</scope>
    <source>
        <strain evidence="3">ATCC 17899 / DSM 180 / NBRC 103801 / NCIMB 10441 / D</strain>
    </source>
</reference>
<dbReference type="HOGENOM" id="CLU_1194440_0_0_6"/>
<dbReference type="GO" id="GO:0035438">
    <property type="term" value="F:cyclic-di-GMP binding"/>
    <property type="evidence" value="ECO:0007669"/>
    <property type="project" value="InterPro"/>
</dbReference>
<evidence type="ECO:0000313" key="2">
    <source>
        <dbReference type="EMBL" id="ADC61367.1"/>
    </source>
</evidence>
<organism evidence="2 3">
    <name type="scientific">Allochromatium vinosum (strain ATCC 17899 / DSM 180 / NBRC 103801 / NCIMB 10441 / D)</name>
    <name type="common">Chromatium vinosum</name>
    <dbReference type="NCBI Taxonomy" id="572477"/>
    <lineage>
        <taxon>Bacteria</taxon>
        <taxon>Pseudomonadati</taxon>
        <taxon>Pseudomonadota</taxon>
        <taxon>Gammaproteobacteria</taxon>
        <taxon>Chromatiales</taxon>
        <taxon>Chromatiaceae</taxon>
        <taxon>Allochromatium</taxon>
    </lineage>
</organism>
<dbReference type="EMBL" id="CP001896">
    <property type="protein sequence ID" value="ADC61367.1"/>
    <property type="molecule type" value="Genomic_DNA"/>
</dbReference>
<dbReference type="OrthoDB" id="5765355at2"/>
<protein>
    <submittedName>
        <fullName evidence="2">Type IV pilus assembly PilZ</fullName>
    </submittedName>
</protein>
<dbReference type="Gene3D" id="2.40.10.220">
    <property type="entry name" value="predicted glycosyltransferase like domains"/>
    <property type="match status" value="1"/>
</dbReference>
<dbReference type="InterPro" id="IPR009875">
    <property type="entry name" value="PilZ_domain"/>
</dbReference>
<evidence type="ECO:0000313" key="3">
    <source>
        <dbReference type="Proteomes" id="UP000001441"/>
    </source>
</evidence>
<dbReference type="eggNOG" id="ENOG502Z8WY">
    <property type="taxonomic scope" value="Bacteria"/>
</dbReference>
<gene>
    <name evidence="2" type="ordered locus">Alvin_0408</name>
</gene>
<dbReference type="KEGG" id="alv:Alvin_0408"/>
<feature type="domain" description="PilZ" evidence="1">
    <location>
        <begin position="3"/>
        <end position="105"/>
    </location>
</feature>
<dbReference type="Pfam" id="PF07238">
    <property type="entry name" value="PilZ"/>
    <property type="match status" value="1"/>
</dbReference>
<dbReference type="Proteomes" id="UP000001441">
    <property type="component" value="Chromosome"/>
</dbReference>
<evidence type="ECO:0000259" key="1">
    <source>
        <dbReference type="Pfam" id="PF07238"/>
    </source>
</evidence>
<proteinExistence type="predicted"/>
<dbReference type="AlphaFoldDB" id="D3RN83"/>